<dbReference type="InterPro" id="IPR040561">
    <property type="entry name" value="LPD38"/>
</dbReference>
<evidence type="ECO:0000313" key="3">
    <source>
        <dbReference type="EMBL" id="KKM00311.1"/>
    </source>
</evidence>
<dbReference type="AlphaFoldDB" id="A0A0F9J321"/>
<feature type="non-terminal residue" evidence="3">
    <location>
        <position position="1"/>
    </location>
</feature>
<evidence type="ECO:0000259" key="2">
    <source>
        <dbReference type="Pfam" id="PF18857"/>
    </source>
</evidence>
<organism evidence="3">
    <name type="scientific">marine sediment metagenome</name>
    <dbReference type="NCBI Taxonomy" id="412755"/>
    <lineage>
        <taxon>unclassified sequences</taxon>
        <taxon>metagenomes</taxon>
        <taxon>ecological metagenomes</taxon>
    </lineage>
</organism>
<proteinExistence type="predicted"/>
<evidence type="ECO:0000256" key="1">
    <source>
        <dbReference type="SAM" id="MobiDB-lite"/>
    </source>
</evidence>
<reference evidence="3" key="1">
    <citation type="journal article" date="2015" name="Nature">
        <title>Complex archaea that bridge the gap between prokaryotes and eukaryotes.</title>
        <authorList>
            <person name="Spang A."/>
            <person name="Saw J.H."/>
            <person name="Jorgensen S.L."/>
            <person name="Zaremba-Niedzwiedzka K."/>
            <person name="Martijn J."/>
            <person name="Lind A.E."/>
            <person name="van Eijk R."/>
            <person name="Schleper C."/>
            <person name="Guy L."/>
            <person name="Ettema T.J."/>
        </authorList>
    </citation>
    <scope>NUCLEOTIDE SEQUENCE</scope>
</reference>
<sequence length="886" mass="101592">SGAEHAMMVSLDREYLQKSFKEITEGKKFTSYIKHPIEILRLGSEFGERATRLGEFKKGIARGATPLEAGISAREVTLDFAKAGATAHALNRYIPFFNANIRGWDKMITEFRTHPTRTSLKVFVGITLPSILLYLANRDDPRWDEIPQWQKDLFWIVMTEDTIFRIPKPFELGIVFGSAPERFLEFLDKRDPKLLEGVLESAVEAGSPGFIPQAILPIIENLANFNFFRGREIVPRSRQNLPPELQYTRYTTTVSKEVGKLINVSPAKIDNLVQQWTGGLGRYAVNILDLVLEGTGISSKIIEPSKTLADIPVLKAFVVRNPFGSQNESVNKFYEKLEEYQKNEKALKEFLKTGDIIKFDELKAKHPELLFFHDFDKEIAYSASARYLRSVARDLSEIRKKQDAVFKSTTMSPEEKREKIDEMDRLKVGVVKRALALFPAEEPIVIEKQLFDASNQLGDTLNDVPLLAREKPDIYNMTDLNREYSDTLRGITLADLEGKKIPKTVPAWYEKEASLEVHDTFPSIPLTKINNDPKKGFTFEDFITQWQERLLITDPGELRTFDKRFPNAHQGNLTPAQISALRDYHKLSGEEQELFLEGHPELKEDPGDEWLKLNPEDNARLAIWGNANILTEEAYDIAQQMIKTLGIPLKGLAEFSLPPKGSEVSHTNYLDAVKEFGANSAEARLILAKDAKYREWRGLDEIDDSVRRLELKVKGRELSEQREALETDEEREAFDLTHPQWVKDERLIQAIEIGVPENLEGTYLQYYSLPRTGFDQERLLRDNEDYYNNVWLGILGNQEIDFDKIPTVEFEEKLVEYEKQELGAARYAFRGNDLKFDAEGVRLGKWKPFEERNGKPRARVAPKRKGTPSSLGELERKRRELQELDK</sequence>
<protein>
    <recommendedName>
        <fullName evidence="2">Large polyvalent protein associated domain-containing protein</fullName>
    </recommendedName>
</protein>
<gene>
    <name evidence="3" type="ORF">LCGC14_1805700</name>
</gene>
<comment type="caution">
    <text evidence="3">The sequence shown here is derived from an EMBL/GenBank/DDBJ whole genome shotgun (WGS) entry which is preliminary data.</text>
</comment>
<dbReference type="EMBL" id="LAZR01017462">
    <property type="protein sequence ID" value="KKM00311.1"/>
    <property type="molecule type" value="Genomic_DNA"/>
</dbReference>
<feature type="domain" description="Large polyvalent protein associated" evidence="2">
    <location>
        <begin position="140"/>
        <end position="314"/>
    </location>
</feature>
<name>A0A0F9J321_9ZZZZ</name>
<feature type="compositionally biased region" description="Basic residues" evidence="1">
    <location>
        <begin position="855"/>
        <end position="866"/>
    </location>
</feature>
<feature type="compositionally biased region" description="Basic and acidic residues" evidence="1">
    <location>
        <begin position="873"/>
        <end position="886"/>
    </location>
</feature>
<feature type="region of interest" description="Disordered" evidence="1">
    <location>
        <begin position="852"/>
        <end position="886"/>
    </location>
</feature>
<dbReference type="Pfam" id="PF18857">
    <property type="entry name" value="LPD38"/>
    <property type="match status" value="1"/>
</dbReference>
<accession>A0A0F9J321</accession>